<evidence type="ECO:0000256" key="16">
    <source>
        <dbReference type="ARBA" id="ARBA00022763"/>
    </source>
</evidence>
<evidence type="ECO:0000313" key="40">
    <source>
        <dbReference type="Proteomes" id="UP000479710"/>
    </source>
</evidence>
<dbReference type="FunFam" id="3.90.79.10:FF:000020">
    <property type="entry name" value="Pre-mRNA cleavage factor Im subunit 2"/>
    <property type="match status" value="1"/>
</dbReference>
<evidence type="ECO:0000256" key="11">
    <source>
        <dbReference type="ARBA" id="ARBA00022640"/>
    </source>
</evidence>
<keyword evidence="10" id="KW-0633">Potassium transport</keyword>
<feature type="compositionally biased region" description="Basic and acidic residues" evidence="36">
    <location>
        <begin position="1691"/>
        <end position="1733"/>
    </location>
</feature>
<comment type="similarity">
    <text evidence="4">Belongs to the DNA mismatch repair MutS family. MSH3 subfamily.</text>
</comment>
<dbReference type="SUPFAM" id="SSF55271">
    <property type="entry name" value="DNA repair protein MutS, domain I"/>
    <property type="match status" value="1"/>
</dbReference>
<dbReference type="GO" id="GO:0003729">
    <property type="term" value="F:mRNA binding"/>
    <property type="evidence" value="ECO:0007669"/>
    <property type="project" value="InterPro"/>
</dbReference>
<dbReference type="CDD" id="cd06503">
    <property type="entry name" value="ATP-synt_Fo_b"/>
    <property type="match status" value="1"/>
</dbReference>
<keyword evidence="11" id="KW-0934">Plastid</keyword>
<feature type="transmembrane region" description="Helical" evidence="37">
    <location>
        <begin position="1882"/>
        <end position="1903"/>
    </location>
</feature>
<evidence type="ECO:0000256" key="17">
    <source>
        <dbReference type="ARBA" id="ARBA00022780"/>
    </source>
</evidence>
<dbReference type="GO" id="GO:0042794">
    <property type="term" value="P:plastid rRNA transcription"/>
    <property type="evidence" value="ECO:0007669"/>
    <property type="project" value="UniProtKB-ARBA"/>
</dbReference>
<dbReference type="InterPro" id="IPR004771">
    <property type="entry name" value="K/H_exchanger"/>
</dbReference>
<sequence length="2460" mass="266946">MVNSSSPVVNVYPLANYTFGTKEPKMEKDTSVADRLARMKVNYMKEGMRTSVEAILLVQEHNHPHILLLQIGNTFCKLPGGRLKPGENEIEGLKRKLCSKLAVNSPSFPPNWQVGECVAVWWRPNFETVMYPYCPPHITKPKECKKLFIVHLSEREYFAVPRNLKLLAVPLFELYDNVQRYGPVISTIPQQLSRFQFNMNPSKTPSHIAAAHVPTAMGKPKQQVLSRFFSPKPPPSAAAADDSPPPPRPPADPPVAAVVSFSPTRRARALSLSPKTPAKRSKPSPPPSDSIRRRLLEPPRPPPLAALNPSGKGYTPLEQQVVDLKACHPDVLLMVEVGYRFRFFGEDAAVAASVLGIIAHPDHSFLTASVPTFRLGFHVRRLVAAGHKVGVVRQTETAAIKAAHGGGAAGTPFARGLSALYTRATIEAAAGELEGGGAPDEGSRYLVCVVDKEVDAKGTEGFEVKIGVVAIEVSTGEVVHGEFMDGVSRNGLEAVLLGLAPVEVILGTPISFATEKLMMAYAGPASNVRVERTARVCFSKGAALAELLSLFEKSGIDAPTIDNDRHLMEMSEENNNPCGIEGIMAMPELVVHALALSVRYLKGFGMDRIICFGSSFRPFTANTEMSLSANALQQLEVLKNHSDGSMDGSLFQTMNNTCTAFGSRLFRHWLTHPLCDRNQICARHDAVSEISESIGSQQYSINNLQDEEDRSCPSSVRSDLSTILSSVLRMLAGTLDIQRGITRIFHCKATAKEFVGAIQAILTAGKQLQKLVLEDTDSVSSQHRTVHSPLLRRLINTASSCTVLTNAATLVSCLNKDAADQGDMLNLFIASVDQFPEVAEGHATVEMAKQKLELLITEYRKQLGIRNLEFKTVAGTTHLIELPMDRKVPSSWMKVNSTKKTTRYHTPEVLKNLENFLLAKEKLAVVCRTTWHNFLMDFGKYYAQFQTTVESLATLDCLYSLATLAKQNNYVRPNFVRENEASQIHIKDGRHPVLESLLGVNFVPNDTELHANGEYCQIVTGPNMGGKSCYIRQVALITLMAQVGSFVPATSARLHVVDGIYTRMGASDSIQHGTSTFYEELSEASNILHNCSSRSLVIIDELGRGTSTHDGVAIAYATLHYLLKEKKCMVIFVTHYPKILNILREFEGSVGAYHVSYLATRKLLEVADGEMVVSNTERKDLGEITFLYKLVAGASDRSFGLNVALLAQLPSSCIERASVMAAKLQVELSEREKTKIGRLMDVPWESSPKVDLLCAQPYQGLAEACRRILFNVTDAQNNDDLTDTLSSLREAREIALKAIKGWFASGVGSSRTAPRPWLQIGATGNGFRTCSLRRPRHRGCGGGNPMGASALRGCASGGLFYLAPRHGGALALRTRGRALRCQGNDSLAYVDGPLEGTNGSAVDSNEDEANSSGLDEEKGVDDTENLRELLQKAGKELEVARLNSTMFEEKAQRISESAIALKDRADKAQSDVSTAVATIQEIISKEADAKEAVRKATMALSMAEARLQLASEALDAKRGSVGPMEVSIDDVEEEALASAQEEIKECQESLSKCEEELRRIQEKKMGLQKEVDRLTELAERALLDASKAEEDVANIMVLAEQAVALEMEAAQRANDAELALQKAEKAISSVDAVVELPAPAEEQVSGDEDNVSEVYDYSSDGMDDISERDEVSNVERLMVGDLAVEGIEQLESSREMSDEESTHKLLVEPQKEAEPDIDKSKQGKKQEIERKEPPPSNAPKASLKRSSRFFPASFFSSKVDGEFTPTSVFKGLMKSAKKHAPKLVFGIVLLGTGAFFLNRAEKSSQLFQQQDITTSLEEVTSTAKPIVREIRKIPKRVKKLIELLPHQEVNEEEASLFDILYLLLASVVFVPLFQKIPGGSPVLGYLAAGVLIGPYGLSIIRHVHGTKAIAEFGVVFLLFNIGLELSVERLSSMKKYVFGLGSAQVLATTAAVGMIAHRFAALLGPAAIVIGSGLALSSTAVVLQVLQERGESTSRHGRATFSVLLFQDLAVVVLLILIPLISPNSSKGGVGFQAIAEAMGMAAVKAIAAITAIIAGGRLLLRPIYKQIAENRNAEIFSANTLLVIFGTSLLTARAGLSMALGAFLAGLLLAETEFSLQVESDIAPYRGLLLGLFFMTVGMSIDPKLLLSNFPAISVILGLLIIGKTMLVTFIGRVFGVSTIAAVRVGLMLAPGGEFAFVAFGEAVNQGLLSPQLSSLLFLVVGISMALTPWLAAFGQFLASKFEQHDVRSLLPVESETDDLQDHIIILGFGRVGQIIAQLLSERLIPFVALDVRSDRVAVGRALDLPVYFGDAGSREVLHKVGAERACAAAITLDTPGANYRAVWALSKYFPNVKTFVRAHDVDHGVNLEKAGATAVVPETLEPSLQLAAAVLAQAKLPMSEIAATVNEFRNRHLSELTELCATTGSSLGYGYSRVMSISKSKSITSDDESETVDGALAI</sequence>
<keyword evidence="15" id="KW-0547">Nucleotide-binding</keyword>
<feature type="transmembrane region" description="Helical" evidence="37">
    <location>
        <begin position="1962"/>
        <end position="1986"/>
    </location>
</feature>
<dbReference type="SUPFAM" id="SSF48334">
    <property type="entry name" value="DNA repair protein MutS, domain III"/>
    <property type="match status" value="1"/>
</dbReference>
<dbReference type="GO" id="GO:0005849">
    <property type="term" value="C:mRNA cleavage factor complex"/>
    <property type="evidence" value="ECO:0007669"/>
    <property type="project" value="InterPro"/>
</dbReference>
<keyword evidence="9" id="KW-0150">Chloroplast</keyword>
<dbReference type="InterPro" id="IPR036678">
    <property type="entry name" value="MutS_con_dom_sf"/>
</dbReference>
<keyword evidence="29" id="KW-0539">Nucleus</keyword>
<feature type="region of interest" description="Disordered" evidence="36">
    <location>
        <begin position="1641"/>
        <end position="1665"/>
    </location>
</feature>
<dbReference type="PROSITE" id="PS51201">
    <property type="entry name" value="RCK_N"/>
    <property type="match status" value="1"/>
</dbReference>
<evidence type="ECO:0000256" key="24">
    <source>
        <dbReference type="ARBA" id="ARBA00023054"/>
    </source>
</evidence>
<dbReference type="GO" id="GO:2001057">
    <property type="term" value="P:reactive nitrogen species metabolic process"/>
    <property type="evidence" value="ECO:0007669"/>
    <property type="project" value="UniProtKB-ARBA"/>
</dbReference>
<dbReference type="InterPro" id="IPR036291">
    <property type="entry name" value="NAD(P)-bd_dom_sf"/>
</dbReference>
<feature type="transmembrane region" description="Helical" evidence="37">
    <location>
        <begin position="2042"/>
        <end position="2061"/>
    </location>
</feature>
<dbReference type="GO" id="GO:0015386">
    <property type="term" value="F:potassium:proton antiporter activity"/>
    <property type="evidence" value="ECO:0007669"/>
    <property type="project" value="UniProtKB-ARBA"/>
</dbReference>
<dbReference type="InterPro" id="IPR007861">
    <property type="entry name" value="DNA_mismatch_repair_MutS_clamp"/>
</dbReference>
<dbReference type="GO" id="GO:2000070">
    <property type="term" value="P:regulation of response to water deprivation"/>
    <property type="evidence" value="ECO:0007669"/>
    <property type="project" value="UniProtKB-ARBA"/>
</dbReference>
<feature type="coiled-coil region" evidence="35">
    <location>
        <begin position="1529"/>
        <end position="1626"/>
    </location>
</feature>
<evidence type="ECO:0000256" key="12">
    <source>
        <dbReference type="ARBA" id="ARBA00022664"/>
    </source>
</evidence>
<evidence type="ECO:0000256" key="18">
    <source>
        <dbReference type="ARBA" id="ARBA00022840"/>
    </source>
</evidence>
<evidence type="ECO:0000256" key="36">
    <source>
        <dbReference type="SAM" id="MobiDB-lite"/>
    </source>
</evidence>
<dbReference type="GO" id="GO:0009738">
    <property type="term" value="P:abscisic acid-activated signaling pathway"/>
    <property type="evidence" value="ECO:0007669"/>
    <property type="project" value="UniProtKB-KW"/>
</dbReference>
<comment type="function">
    <text evidence="1">May function as sodium-coupled metabolite transporter across the chloroplast envelope.</text>
</comment>
<feature type="region of interest" description="Disordered" evidence="36">
    <location>
        <begin position="1690"/>
        <end position="1743"/>
    </location>
</feature>
<dbReference type="FunFam" id="1.10.1420.10:FF:000004">
    <property type="entry name" value="DNA mismatch repair protein Msh3"/>
    <property type="match status" value="1"/>
</dbReference>
<dbReference type="InterPro" id="IPR016151">
    <property type="entry name" value="DNA_mismatch_repair_MutS_N"/>
</dbReference>
<dbReference type="GO" id="GO:0140899">
    <property type="term" value="P:plastid gene expression"/>
    <property type="evidence" value="ECO:0007669"/>
    <property type="project" value="UniProtKB-ARBA"/>
</dbReference>
<evidence type="ECO:0000256" key="31">
    <source>
        <dbReference type="ARBA" id="ARBA00047912"/>
    </source>
</evidence>
<dbReference type="PANTHER" id="PTHR46157">
    <property type="entry name" value="K(+) EFFLUX ANTIPORTER 3, CHLOROPLASTIC"/>
    <property type="match status" value="1"/>
</dbReference>
<dbReference type="InterPro" id="IPR007695">
    <property type="entry name" value="DNA_mismatch_repair_MutS-lik_N"/>
</dbReference>
<dbReference type="SUPFAM" id="SSF52540">
    <property type="entry name" value="P-loop containing nucleoside triphosphate hydrolases"/>
    <property type="match status" value="1"/>
</dbReference>
<evidence type="ECO:0000256" key="22">
    <source>
        <dbReference type="ARBA" id="ARBA00022989"/>
    </source>
</evidence>
<keyword evidence="19" id="KW-0694">RNA-binding</keyword>
<evidence type="ECO:0000256" key="34">
    <source>
        <dbReference type="ARBA" id="ARBA00073774"/>
    </source>
</evidence>
<dbReference type="SMART" id="SM00534">
    <property type="entry name" value="MUTSac"/>
    <property type="match status" value="1"/>
</dbReference>
<evidence type="ECO:0000256" key="25">
    <source>
        <dbReference type="ARBA" id="ARBA00023065"/>
    </source>
</evidence>
<dbReference type="Gene3D" id="3.30.420.110">
    <property type="entry name" value="MutS, connector domain"/>
    <property type="match status" value="1"/>
</dbReference>
<evidence type="ECO:0000256" key="9">
    <source>
        <dbReference type="ARBA" id="ARBA00022528"/>
    </source>
</evidence>
<evidence type="ECO:0000256" key="33">
    <source>
        <dbReference type="ARBA" id="ARBA00061484"/>
    </source>
</evidence>
<organism evidence="39 40">
    <name type="scientific">Oryza meyeriana var. granulata</name>
    <dbReference type="NCBI Taxonomy" id="110450"/>
    <lineage>
        <taxon>Eukaryota</taxon>
        <taxon>Viridiplantae</taxon>
        <taxon>Streptophyta</taxon>
        <taxon>Embryophyta</taxon>
        <taxon>Tracheophyta</taxon>
        <taxon>Spermatophyta</taxon>
        <taxon>Magnoliopsida</taxon>
        <taxon>Liliopsida</taxon>
        <taxon>Poales</taxon>
        <taxon>Poaceae</taxon>
        <taxon>BOP clade</taxon>
        <taxon>Oryzoideae</taxon>
        <taxon>Oryzeae</taxon>
        <taxon>Oryzinae</taxon>
        <taxon>Oryza</taxon>
        <taxon>Oryza meyeriana</taxon>
    </lineage>
</organism>
<dbReference type="GO" id="GO:0010109">
    <property type="term" value="P:regulation of photosynthesis"/>
    <property type="evidence" value="ECO:0007669"/>
    <property type="project" value="UniProtKB-ARBA"/>
</dbReference>
<dbReference type="GO" id="GO:0080022">
    <property type="term" value="P:primary root development"/>
    <property type="evidence" value="ECO:0007669"/>
    <property type="project" value="UniProtKB-ARBA"/>
</dbReference>
<proteinExistence type="inferred from homology"/>
<dbReference type="GO" id="GO:0006298">
    <property type="term" value="P:mismatch repair"/>
    <property type="evidence" value="ECO:0007669"/>
    <property type="project" value="InterPro"/>
</dbReference>
<dbReference type="Pfam" id="PF02254">
    <property type="entry name" value="TrkA_N"/>
    <property type="match status" value="1"/>
</dbReference>
<dbReference type="GO" id="GO:2000377">
    <property type="term" value="P:regulation of reactive oxygen species metabolic process"/>
    <property type="evidence" value="ECO:0007669"/>
    <property type="project" value="UniProtKB-ARBA"/>
</dbReference>
<comment type="caution">
    <text evidence="39">The sequence shown here is derived from an EMBL/GenBank/DDBJ whole genome shotgun (WGS) entry which is preliminary data.</text>
</comment>
<dbReference type="GO" id="GO:0006885">
    <property type="term" value="P:regulation of pH"/>
    <property type="evidence" value="ECO:0007669"/>
    <property type="project" value="UniProtKB-ARBA"/>
</dbReference>
<dbReference type="PANTHER" id="PTHR46157:SF2">
    <property type="entry name" value="K(+) EFFLUX ANTIPORTER 1, CHLOROPLASTIC-RELATED"/>
    <property type="match status" value="1"/>
</dbReference>
<evidence type="ECO:0000256" key="30">
    <source>
        <dbReference type="ARBA" id="ARBA00029792"/>
    </source>
</evidence>
<dbReference type="Gene3D" id="1.10.1420.10">
    <property type="match status" value="2"/>
</dbReference>
<dbReference type="InterPro" id="IPR038770">
    <property type="entry name" value="Na+/solute_symporter_sf"/>
</dbReference>
<dbReference type="SUPFAM" id="SSF51735">
    <property type="entry name" value="NAD(P)-binding Rossmann-fold domains"/>
    <property type="match status" value="1"/>
</dbReference>
<dbReference type="Pfam" id="PF00999">
    <property type="entry name" value="Na_H_Exchanger"/>
    <property type="match status" value="1"/>
</dbReference>
<keyword evidence="18" id="KW-0067">ATP-binding</keyword>
<keyword evidence="21" id="KW-0630">Potassium</keyword>
<evidence type="ECO:0000256" key="28">
    <source>
        <dbReference type="ARBA" id="ARBA00023204"/>
    </source>
</evidence>
<feature type="region of interest" description="Disordered" evidence="36">
    <location>
        <begin position="268"/>
        <end position="312"/>
    </location>
</feature>
<dbReference type="CDD" id="cd03287">
    <property type="entry name" value="ABC_MSH3_euk"/>
    <property type="match status" value="1"/>
</dbReference>
<evidence type="ECO:0000256" key="3">
    <source>
        <dbReference type="ARBA" id="ARBA00004478"/>
    </source>
</evidence>
<dbReference type="Pfam" id="PF05190">
    <property type="entry name" value="MutS_IV"/>
    <property type="match status" value="1"/>
</dbReference>
<dbReference type="InterPro" id="IPR000432">
    <property type="entry name" value="DNA_mismatch_repair_MutS_C"/>
</dbReference>
<dbReference type="FunFam" id="3.40.50.300:FF:002130">
    <property type="entry name" value="DNA mismatch repair protein MSH3"/>
    <property type="match status" value="1"/>
</dbReference>
<evidence type="ECO:0000256" key="19">
    <source>
        <dbReference type="ARBA" id="ARBA00022884"/>
    </source>
</evidence>
<keyword evidence="13" id="KW-0938">Abscisic acid signaling pathway</keyword>
<dbReference type="PROSITE" id="PS00486">
    <property type="entry name" value="DNA_MISMATCH_REPAIR_2"/>
    <property type="match status" value="1"/>
</dbReference>
<reference evidence="39 40" key="1">
    <citation type="submission" date="2019-11" db="EMBL/GenBank/DDBJ databases">
        <title>Whole genome sequence of Oryza granulata.</title>
        <authorList>
            <person name="Li W."/>
        </authorList>
    </citation>
    <scope>NUCLEOTIDE SEQUENCE [LARGE SCALE GENOMIC DNA]</scope>
    <source>
        <strain evidence="40">cv. Menghai</strain>
        <tissue evidence="39">Leaf</tissue>
    </source>
</reference>
<evidence type="ECO:0000256" key="4">
    <source>
        <dbReference type="ARBA" id="ARBA00007094"/>
    </source>
</evidence>
<feature type="transmembrane region" description="Helical" evidence="37">
    <location>
        <begin position="2217"/>
        <end position="2240"/>
    </location>
</feature>
<dbReference type="GO" id="GO:0009646">
    <property type="term" value="P:response to absence of light"/>
    <property type="evidence" value="ECO:0007669"/>
    <property type="project" value="UniProtKB-ARBA"/>
</dbReference>
<dbReference type="FunFam" id="3.40.1170.10:FF:000004">
    <property type="entry name" value="DNA mismatch repair protein"/>
    <property type="match status" value="1"/>
</dbReference>
<dbReference type="Pfam" id="PF01624">
    <property type="entry name" value="MutS_I"/>
    <property type="match status" value="1"/>
</dbReference>
<keyword evidence="22 37" id="KW-1133">Transmembrane helix</keyword>
<accession>A0A6G1D7W3</accession>
<dbReference type="Pfam" id="PF00488">
    <property type="entry name" value="MutS_V"/>
    <property type="match status" value="1"/>
</dbReference>
<dbReference type="SMART" id="SM00533">
    <property type="entry name" value="MUTSd"/>
    <property type="match status" value="1"/>
</dbReference>
<dbReference type="GO" id="GO:0031124">
    <property type="term" value="P:mRNA 3'-end processing"/>
    <property type="evidence" value="ECO:0007669"/>
    <property type="project" value="InterPro"/>
</dbReference>
<evidence type="ECO:0000256" key="15">
    <source>
        <dbReference type="ARBA" id="ARBA00022741"/>
    </source>
</evidence>
<dbReference type="CDD" id="cd18871">
    <property type="entry name" value="NUDIX_Cfim25_Nudt21"/>
    <property type="match status" value="1"/>
</dbReference>
<dbReference type="InterPro" id="IPR006153">
    <property type="entry name" value="Cation/H_exchanger_TM"/>
</dbReference>
<dbReference type="Proteomes" id="UP000479710">
    <property type="component" value="Unassembled WGS sequence"/>
</dbReference>
<evidence type="ECO:0000313" key="39">
    <source>
        <dbReference type="EMBL" id="KAF0908469.1"/>
    </source>
</evidence>
<dbReference type="NCBIfam" id="TIGR00932">
    <property type="entry name" value="2a37"/>
    <property type="match status" value="1"/>
</dbReference>
<feature type="transmembrane region" description="Helical" evidence="37">
    <location>
        <begin position="2082"/>
        <end position="2111"/>
    </location>
</feature>
<dbReference type="GO" id="GO:0009706">
    <property type="term" value="C:chloroplast inner membrane"/>
    <property type="evidence" value="ECO:0007669"/>
    <property type="project" value="UniProtKB-SubCell"/>
</dbReference>
<feature type="region of interest" description="Disordered" evidence="36">
    <location>
        <begin position="1392"/>
        <end position="1421"/>
    </location>
</feature>
<dbReference type="GO" id="GO:1900069">
    <property type="term" value="P:regulation of cellular hyperosmotic salinity response"/>
    <property type="evidence" value="ECO:0007669"/>
    <property type="project" value="UniProtKB-ARBA"/>
</dbReference>
<evidence type="ECO:0000256" key="21">
    <source>
        <dbReference type="ARBA" id="ARBA00022958"/>
    </source>
</evidence>
<feature type="transmembrane region" description="Helical" evidence="37">
    <location>
        <begin position="1854"/>
        <end position="1873"/>
    </location>
</feature>
<evidence type="ECO:0000256" key="35">
    <source>
        <dbReference type="SAM" id="Coils"/>
    </source>
</evidence>
<feature type="transmembrane region" description="Helical" evidence="37">
    <location>
        <begin position="1936"/>
        <end position="1956"/>
    </location>
</feature>
<evidence type="ECO:0000256" key="29">
    <source>
        <dbReference type="ARBA" id="ARBA00023242"/>
    </source>
</evidence>
<evidence type="ECO:0000256" key="5">
    <source>
        <dbReference type="ARBA" id="ARBA00009710"/>
    </source>
</evidence>
<evidence type="ECO:0000256" key="2">
    <source>
        <dbReference type="ARBA" id="ARBA00004123"/>
    </source>
</evidence>
<evidence type="ECO:0000256" key="32">
    <source>
        <dbReference type="ARBA" id="ARBA00054854"/>
    </source>
</evidence>
<comment type="subcellular location">
    <subcellularLocation>
        <location evidence="2">Nucleus</location>
    </subcellularLocation>
    <subcellularLocation>
        <location evidence="3">Plastid</location>
        <location evidence="3">Chloroplast inner membrane</location>
        <topology evidence="3">Multi-pass membrane protein</topology>
    </subcellularLocation>
</comment>
<feature type="region of interest" description="Disordered" evidence="36">
    <location>
        <begin position="226"/>
        <end position="256"/>
    </location>
</feature>
<evidence type="ECO:0000256" key="10">
    <source>
        <dbReference type="ARBA" id="ARBA00022538"/>
    </source>
</evidence>
<evidence type="ECO:0000256" key="13">
    <source>
        <dbReference type="ARBA" id="ARBA00022682"/>
    </source>
</evidence>
<evidence type="ECO:0000256" key="27">
    <source>
        <dbReference type="ARBA" id="ARBA00023136"/>
    </source>
</evidence>
<feature type="transmembrane region" description="Helical" evidence="37">
    <location>
        <begin position="1998"/>
        <end position="2022"/>
    </location>
</feature>
<keyword evidence="24 35" id="KW-0175">Coiled coil</keyword>
<protein>
    <recommendedName>
        <fullName evidence="6 34">DNA mismatch repair protein MSH3</fullName>
    </recommendedName>
    <alternativeName>
        <fullName evidence="6 34">DNA mismatch repair protein MSH3</fullName>
    </alternativeName>
    <alternativeName>
        <fullName evidence="30">MutS protein homolog 3</fullName>
    </alternativeName>
</protein>
<dbReference type="EMBL" id="SPHZ02000007">
    <property type="protein sequence ID" value="KAF0908469.1"/>
    <property type="molecule type" value="Genomic_DNA"/>
</dbReference>
<evidence type="ECO:0000256" key="14">
    <source>
        <dbReference type="ARBA" id="ARBA00022692"/>
    </source>
</evidence>
<keyword evidence="7" id="KW-0813">Transport</keyword>
<feature type="transmembrane region" description="Helical" evidence="37">
    <location>
        <begin position="2182"/>
        <end position="2205"/>
    </location>
</feature>
<evidence type="ECO:0000256" key="1">
    <source>
        <dbReference type="ARBA" id="ARBA00003198"/>
    </source>
</evidence>
<keyword evidence="17" id="KW-1001">Plastid inner membrane</keyword>
<keyword evidence="27 37" id="KW-0472">Membrane</keyword>
<keyword evidence="20" id="KW-0809">Transit peptide</keyword>
<keyword evidence="14 37" id="KW-0812">Transmembrane</keyword>
<evidence type="ECO:0000256" key="20">
    <source>
        <dbReference type="ARBA" id="ARBA00022946"/>
    </source>
</evidence>
<keyword evidence="26" id="KW-0238">DNA-binding</keyword>
<dbReference type="FunFam" id="1.20.1530.20:FF:000007">
    <property type="entry name" value="K(+) efflux antiporter 2 chloroplastic"/>
    <property type="match status" value="1"/>
</dbReference>
<keyword evidence="8" id="KW-0050">Antiport</keyword>
<feature type="domain" description="RCK N-terminal" evidence="38">
    <location>
        <begin position="2262"/>
        <end position="2379"/>
    </location>
</feature>
<keyword evidence="40" id="KW-1185">Reference proteome</keyword>
<comment type="similarity">
    <text evidence="33">Belongs to the monovalent cation:proton antiporter 2 (CPA2) transporter (TC 2.A.37) family. KEA (TC 2.A.37.1) subfamily.</text>
</comment>
<evidence type="ECO:0000256" key="37">
    <source>
        <dbReference type="SAM" id="Phobius"/>
    </source>
</evidence>
<evidence type="ECO:0000256" key="6">
    <source>
        <dbReference type="ARBA" id="ARBA00022151"/>
    </source>
</evidence>
<dbReference type="Pfam" id="PF13869">
    <property type="entry name" value="NUDIX_2"/>
    <property type="match status" value="1"/>
</dbReference>
<feature type="compositionally biased region" description="Pro residues" evidence="36">
    <location>
        <begin position="243"/>
        <end position="253"/>
    </location>
</feature>
<dbReference type="InterPro" id="IPR016706">
    <property type="entry name" value="Cleav_polyA_spec_factor_su5"/>
</dbReference>
<dbReference type="InterPro" id="IPR027417">
    <property type="entry name" value="P-loop_NTPase"/>
</dbReference>
<evidence type="ECO:0000256" key="8">
    <source>
        <dbReference type="ARBA" id="ARBA00022449"/>
    </source>
</evidence>
<feature type="transmembrane region" description="Helical" evidence="37">
    <location>
        <begin position="2123"/>
        <end position="2142"/>
    </location>
</feature>
<keyword evidence="28" id="KW-0234">DNA repair</keyword>
<keyword evidence="16" id="KW-0227">DNA damage</keyword>
<keyword evidence="12" id="KW-0507">mRNA processing</keyword>
<keyword evidence="23" id="KW-0007">Acetylation</keyword>
<name>A0A6G1D7W3_9ORYZ</name>
<dbReference type="Gene3D" id="3.40.50.720">
    <property type="entry name" value="NAD(P)-binding Rossmann-like Domain"/>
    <property type="match status" value="1"/>
</dbReference>
<evidence type="ECO:0000256" key="7">
    <source>
        <dbReference type="ARBA" id="ARBA00022448"/>
    </source>
</evidence>
<comment type="similarity">
    <text evidence="5">Belongs to the Nudix hydrolase family. CPSF5 subfamily.</text>
</comment>
<evidence type="ECO:0000256" key="23">
    <source>
        <dbReference type="ARBA" id="ARBA00022990"/>
    </source>
</evidence>
<dbReference type="GO" id="GO:1900140">
    <property type="term" value="P:regulation of seedling development"/>
    <property type="evidence" value="ECO:0007669"/>
    <property type="project" value="UniProtKB-ARBA"/>
</dbReference>
<dbReference type="InterPro" id="IPR036187">
    <property type="entry name" value="DNA_mismatch_repair_MutS_sf"/>
</dbReference>
<dbReference type="Gene3D" id="3.90.79.10">
    <property type="entry name" value="Nucleoside Triphosphate Pyrophosphohydrolase"/>
    <property type="match status" value="1"/>
</dbReference>
<dbReference type="Gene3D" id="1.20.1530.20">
    <property type="match status" value="1"/>
</dbReference>
<dbReference type="OrthoDB" id="10252754at2759"/>
<dbReference type="Gene3D" id="3.40.50.300">
    <property type="entry name" value="P-loop containing nucleotide triphosphate hydrolases"/>
    <property type="match status" value="1"/>
</dbReference>
<comment type="catalytic activity">
    <reaction evidence="31">
        <text>K(+)(in) + H(+)(out) = K(+)(out) + H(+)(in)</text>
        <dbReference type="Rhea" id="RHEA:29467"/>
        <dbReference type="ChEBI" id="CHEBI:15378"/>
        <dbReference type="ChEBI" id="CHEBI:29103"/>
    </reaction>
</comment>
<evidence type="ECO:0000256" key="26">
    <source>
        <dbReference type="ARBA" id="ARBA00023125"/>
    </source>
</evidence>
<dbReference type="GO" id="GO:0009744">
    <property type="term" value="P:response to sucrose"/>
    <property type="evidence" value="ECO:0007669"/>
    <property type="project" value="UniProtKB-ARBA"/>
</dbReference>
<comment type="function">
    <text evidence="32">Component of the cleavage factor Im (CFIm) complex that plays a key role in pre-mRNA 3'-processing. Involved in association with CPSF6 or CPSF7 in pre-MRNA 3'-end poly(A) site cleavage and poly(A) addition. NUDT21/CPSF5 binds to cleavage and polyadenylation RNA substrates. The homodimer mediates simultaneous sequence-specific recognition of two 5'-UGUA-3' elements within the pre-mRNA. Binds to, but does not hydrolyze mono- and di-adenosine nucleotides. May have a role in mRNA export.</text>
</comment>
<dbReference type="GO" id="GO:0005524">
    <property type="term" value="F:ATP binding"/>
    <property type="evidence" value="ECO:0007669"/>
    <property type="project" value="UniProtKB-KW"/>
</dbReference>
<dbReference type="Pfam" id="PF05192">
    <property type="entry name" value="MutS_III"/>
    <property type="match status" value="1"/>
</dbReference>
<feature type="transmembrane region" description="Helical" evidence="37">
    <location>
        <begin position="1909"/>
        <end position="1927"/>
    </location>
</feature>
<keyword evidence="25" id="KW-0406">Ion transport</keyword>
<dbReference type="GO" id="GO:0030983">
    <property type="term" value="F:mismatched DNA binding"/>
    <property type="evidence" value="ECO:0007669"/>
    <property type="project" value="InterPro"/>
</dbReference>
<dbReference type="Gene3D" id="3.40.1170.10">
    <property type="entry name" value="DNA repair protein MutS, domain I"/>
    <property type="match status" value="1"/>
</dbReference>
<dbReference type="FunFam" id="3.30.420.110:FF:000010">
    <property type="entry name" value="DNA mismatch repair protein"/>
    <property type="match status" value="1"/>
</dbReference>
<dbReference type="GO" id="GO:0019722">
    <property type="term" value="P:calcium-mediated signaling"/>
    <property type="evidence" value="ECO:0007669"/>
    <property type="project" value="UniProtKB-ARBA"/>
</dbReference>
<dbReference type="InterPro" id="IPR007696">
    <property type="entry name" value="DNA_mismatch_repair_MutS_core"/>
</dbReference>
<dbReference type="FunFam" id="3.40.50.720:FF:000134">
    <property type="entry name" value="K(+) efflux antiporter 2 chloroplastic"/>
    <property type="match status" value="1"/>
</dbReference>
<evidence type="ECO:0000259" key="38">
    <source>
        <dbReference type="PROSITE" id="PS51201"/>
    </source>
</evidence>
<feature type="transmembrane region" description="Helical" evidence="37">
    <location>
        <begin position="2154"/>
        <end position="2176"/>
    </location>
</feature>
<dbReference type="InterPro" id="IPR003148">
    <property type="entry name" value="RCK_N"/>
</dbReference>
<gene>
    <name evidence="39" type="ORF">E2562_025433</name>
</gene>